<gene>
    <name evidence="2" type="ORF">Ciccas_002014</name>
</gene>
<dbReference type="Proteomes" id="UP001626550">
    <property type="component" value="Unassembled WGS sequence"/>
</dbReference>
<dbReference type="AlphaFoldDB" id="A0ABD2QLL1"/>
<accession>A0ABD2QLL1</accession>
<feature type="region of interest" description="Disordered" evidence="1">
    <location>
        <begin position="18"/>
        <end position="95"/>
    </location>
</feature>
<feature type="compositionally biased region" description="Basic and acidic residues" evidence="1">
    <location>
        <begin position="84"/>
        <end position="95"/>
    </location>
</feature>
<evidence type="ECO:0000313" key="3">
    <source>
        <dbReference type="Proteomes" id="UP001626550"/>
    </source>
</evidence>
<feature type="compositionally biased region" description="Basic and acidic residues" evidence="1">
    <location>
        <begin position="24"/>
        <end position="33"/>
    </location>
</feature>
<evidence type="ECO:0000256" key="1">
    <source>
        <dbReference type="SAM" id="MobiDB-lite"/>
    </source>
</evidence>
<organism evidence="2 3">
    <name type="scientific">Cichlidogyrus casuarinus</name>
    <dbReference type="NCBI Taxonomy" id="1844966"/>
    <lineage>
        <taxon>Eukaryota</taxon>
        <taxon>Metazoa</taxon>
        <taxon>Spiralia</taxon>
        <taxon>Lophotrochozoa</taxon>
        <taxon>Platyhelminthes</taxon>
        <taxon>Monogenea</taxon>
        <taxon>Monopisthocotylea</taxon>
        <taxon>Dactylogyridea</taxon>
        <taxon>Ancyrocephalidae</taxon>
        <taxon>Cichlidogyrus</taxon>
    </lineage>
</organism>
<keyword evidence="3" id="KW-1185">Reference proteome</keyword>
<reference evidence="2 3" key="1">
    <citation type="submission" date="2024-11" db="EMBL/GenBank/DDBJ databases">
        <title>Adaptive evolution of stress response genes in parasites aligns with host niche diversity.</title>
        <authorList>
            <person name="Hahn C."/>
            <person name="Resl P."/>
        </authorList>
    </citation>
    <scope>NUCLEOTIDE SEQUENCE [LARGE SCALE GENOMIC DNA]</scope>
    <source>
        <strain evidence="2">EGGRZ-B1_66</strain>
        <tissue evidence="2">Body</tissue>
    </source>
</reference>
<comment type="caution">
    <text evidence="2">The sequence shown here is derived from an EMBL/GenBank/DDBJ whole genome shotgun (WGS) entry which is preliminary data.</text>
</comment>
<sequence>MESDLICSEKVFRAMDNSRVTRKSTGEDLERNTSRTVTPVNTEHTKPNRRQSVLNDYKKIAITFGLNDSSDSSSSGFATPEPGNHSDKTPKNAKS</sequence>
<dbReference type="EMBL" id="JBJKFK010000147">
    <property type="protein sequence ID" value="KAL3319311.1"/>
    <property type="molecule type" value="Genomic_DNA"/>
</dbReference>
<evidence type="ECO:0000313" key="2">
    <source>
        <dbReference type="EMBL" id="KAL3319311.1"/>
    </source>
</evidence>
<proteinExistence type="predicted"/>
<protein>
    <submittedName>
        <fullName evidence="2">Uncharacterized protein</fullName>
    </submittedName>
</protein>
<name>A0ABD2QLL1_9PLAT</name>